<dbReference type="HOGENOM" id="CLU_1519376_0_0_1"/>
<keyword evidence="2" id="KW-1185">Reference proteome</keyword>
<reference evidence="1 2" key="1">
    <citation type="journal article" date="2011" name="Science">
        <title>The ecoresponsive genome of Daphnia pulex.</title>
        <authorList>
            <person name="Colbourne J.K."/>
            <person name="Pfrender M.E."/>
            <person name="Gilbert D."/>
            <person name="Thomas W.K."/>
            <person name="Tucker A."/>
            <person name="Oakley T.H."/>
            <person name="Tokishita S."/>
            <person name="Aerts A."/>
            <person name="Arnold G.J."/>
            <person name="Basu M.K."/>
            <person name="Bauer D.J."/>
            <person name="Caceres C.E."/>
            <person name="Carmel L."/>
            <person name="Casola C."/>
            <person name="Choi J.H."/>
            <person name="Detter J.C."/>
            <person name="Dong Q."/>
            <person name="Dusheyko S."/>
            <person name="Eads B.D."/>
            <person name="Frohlich T."/>
            <person name="Geiler-Samerotte K.A."/>
            <person name="Gerlach D."/>
            <person name="Hatcher P."/>
            <person name="Jogdeo S."/>
            <person name="Krijgsveld J."/>
            <person name="Kriventseva E.V."/>
            <person name="Kultz D."/>
            <person name="Laforsch C."/>
            <person name="Lindquist E."/>
            <person name="Lopez J."/>
            <person name="Manak J.R."/>
            <person name="Muller J."/>
            <person name="Pangilinan J."/>
            <person name="Patwardhan R.P."/>
            <person name="Pitluck S."/>
            <person name="Pritham E.J."/>
            <person name="Rechtsteiner A."/>
            <person name="Rho M."/>
            <person name="Rogozin I.B."/>
            <person name="Sakarya O."/>
            <person name="Salamov A."/>
            <person name="Schaack S."/>
            <person name="Shapiro H."/>
            <person name="Shiga Y."/>
            <person name="Skalitzky C."/>
            <person name="Smith Z."/>
            <person name="Souvorov A."/>
            <person name="Sung W."/>
            <person name="Tang Z."/>
            <person name="Tsuchiya D."/>
            <person name="Tu H."/>
            <person name="Vos H."/>
            <person name="Wang M."/>
            <person name="Wolf Y.I."/>
            <person name="Yamagata H."/>
            <person name="Yamada T."/>
            <person name="Ye Y."/>
            <person name="Shaw J.R."/>
            <person name="Andrews J."/>
            <person name="Crease T.J."/>
            <person name="Tang H."/>
            <person name="Lucas S.M."/>
            <person name="Robertson H.M."/>
            <person name="Bork P."/>
            <person name="Koonin E.V."/>
            <person name="Zdobnov E.M."/>
            <person name="Grigoriev I.V."/>
            <person name="Lynch M."/>
            <person name="Boore J.L."/>
        </authorList>
    </citation>
    <scope>NUCLEOTIDE SEQUENCE [LARGE SCALE GENOMIC DNA]</scope>
</reference>
<name>E9HG03_DAPPU</name>
<sequence length="177" mass="19828">MDEDYQAEAINLDELHEEYPSVNKDVSKIKMQIENSLTLIELEGSANEVDGAEVIYSKMDGDQARAVPEGRNEDGLQMKKGSEAIYPKMDGDQARAVPEEGNEDVYLKVKFSWDENAKSKRKKSFLLIKNSKRPKKEDKAQNIDGEAELCDVFSDFCNNDDSRGSLIVGQPDKSCAN</sequence>
<dbReference type="PhylomeDB" id="E9HG03"/>
<dbReference type="AlphaFoldDB" id="E9HG03"/>
<dbReference type="EMBL" id="GL732638">
    <property type="protein sequence ID" value="EFX69343.1"/>
    <property type="molecule type" value="Genomic_DNA"/>
</dbReference>
<dbReference type="InParanoid" id="E9HG03"/>
<protein>
    <submittedName>
        <fullName evidence="1">Uncharacterized protein</fullName>
    </submittedName>
</protein>
<evidence type="ECO:0000313" key="1">
    <source>
        <dbReference type="EMBL" id="EFX69343.1"/>
    </source>
</evidence>
<evidence type="ECO:0000313" key="2">
    <source>
        <dbReference type="Proteomes" id="UP000000305"/>
    </source>
</evidence>
<dbReference type="KEGG" id="dpx:DAPPUDRAFT_113758"/>
<accession>E9HG03</accession>
<proteinExistence type="predicted"/>
<gene>
    <name evidence="1" type="ORF">DAPPUDRAFT_113758</name>
</gene>
<organism evidence="1 2">
    <name type="scientific">Daphnia pulex</name>
    <name type="common">Water flea</name>
    <dbReference type="NCBI Taxonomy" id="6669"/>
    <lineage>
        <taxon>Eukaryota</taxon>
        <taxon>Metazoa</taxon>
        <taxon>Ecdysozoa</taxon>
        <taxon>Arthropoda</taxon>
        <taxon>Crustacea</taxon>
        <taxon>Branchiopoda</taxon>
        <taxon>Diplostraca</taxon>
        <taxon>Cladocera</taxon>
        <taxon>Anomopoda</taxon>
        <taxon>Daphniidae</taxon>
        <taxon>Daphnia</taxon>
    </lineage>
</organism>
<dbReference type="Proteomes" id="UP000000305">
    <property type="component" value="Unassembled WGS sequence"/>
</dbReference>